<dbReference type="InterPro" id="IPR002397">
    <property type="entry name" value="Cyt_P450_B"/>
</dbReference>
<keyword evidence="2" id="KW-0408">Iron</keyword>
<dbReference type="InterPro" id="IPR036396">
    <property type="entry name" value="Cyt_P450_sf"/>
</dbReference>
<keyword evidence="2" id="KW-0479">Metal-binding</keyword>
<evidence type="ECO:0000313" key="5">
    <source>
        <dbReference type="Proteomes" id="UP001501074"/>
    </source>
</evidence>
<keyword evidence="2" id="KW-0560">Oxidoreductase</keyword>
<keyword evidence="2" id="KW-0349">Heme</keyword>
<accession>A0ABP6ZMD9</accession>
<dbReference type="Proteomes" id="UP001501074">
    <property type="component" value="Unassembled WGS sequence"/>
</dbReference>
<evidence type="ECO:0000313" key="4">
    <source>
        <dbReference type="EMBL" id="GAA3613360.1"/>
    </source>
</evidence>
<dbReference type="InterPro" id="IPR017972">
    <property type="entry name" value="Cyt_P450_CS"/>
</dbReference>
<organism evidence="4 5">
    <name type="scientific">Kineosporia mesophila</name>
    <dbReference type="NCBI Taxonomy" id="566012"/>
    <lineage>
        <taxon>Bacteria</taxon>
        <taxon>Bacillati</taxon>
        <taxon>Actinomycetota</taxon>
        <taxon>Actinomycetes</taxon>
        <taxon>Kineosporiales</taxon>
        <taxon>Kineosporiaceae</taxon>
        <taxon>Kineosporia</taxon>
    </lineage>
</organism>
<dbReference type="Gene3D" id="1.10.630.10">
    <property type="entry name" value="Cytochrome P450"/>
    <property type="match status" value="1"/>
</dbReference>
<dbReference type="Pfam" id="PF00067">
    <property type="entry name" value="p450"/>
    <property type="match status" value="1"/>
</dbReference>
<feature type="compositionally biased region" description="Pro residues" evidence="3">
    <location>
        <begin position="10"/>
        <end position="26"/>
    </location>
</feature>
<keyword evidence="2" id="KW-0503">Monooxygenase</keyword>
<dbReference type="PANTHER" id="PTHR46696">
    <property type="entry name" value="P450, PUTATIVE (EUROFUNG)-RELATED"/>
    <property type="match status" value="1"/>
</dbReference>
<evidence type="ECO:0000256" key="3">
    <source>
        <dbReference type="SAM" id="MobiDB-lite"/>
    </source>
</evidence>
<sequence length="411" mass="45208">MTEDQAGTPVPLPTYPTPRDPQAPFAPPPDLLRLHGGGCPVQKAVTWDESTPWLVTSHAAQRQVLTDPRLSANIGTPGYPHTTQAMKEHAGHFPVSINSADGPEHARFRRSLTNSFTRGRMAKLRPEIQRITDEIVDELLAGPKPADLNEKLSLALPSLMICELLGVPYEDHPFFQEHAGVTNARFKTAEESAATMQALQEYIGGLIEAKIKNPGEDVLSDLGEKVASGSLTLDEAKTLGHILLVAGHDTSANMITLGVALLLQNPDQLELMRRHADDDKFVMGAVEELLRYLTIPHLLARRVAVEDIEIEGQQIKAGDGVILPLPAANWDPAAFPEPERLELTRKAAHHHAFGWGPHQCVGQQLARIELQVVYSTIFRRIPTLALAVDPSELRFKEDSQAYGIYELPVTW</sequence>
<name>A0ABP6ZMD9_9ACTN</name>
<dbReference type="PRINTS" id="PR00385">
    <property type="entry name" value="P450"/>
</dbReference>
<feature type="region of interest" description="Disordered" evidence="3">
    <location>
        <begin position="1"/>
        <end position="26"/>
    </location>
</feature>
<gene>
    <name evidence="4" type="ORF">GCM10022223_31870</name>
</gene>
<evidence type="ECO:0000256" key="1">
    <source>
        <dbReference type="ARBA" id="ARBA00010617"/>
    </source>
</evidence>
<comment type="similarity">
    <text evidence="1 2">Belongs to the cytochrome P450 family.</text>
</comment>
<dbReference type="SUPFAM" id="SSF48264">
    <property type="entry name" value="Cytochrome P450"/>
    <property type="match status" value="1"/>
</dbReference>
<dbReference type="RefSeq" id="WP_231488690.1">
    <property type="nucleotide sequence ID" value="NZ_BAAAZO010000005.1"/>
</dbReference>
<dbReference type="PROSITE" id="PS00086">
    <property type="entry name" value="CYTOCHROME_P450"/>
    <property type="match status" value="1"/>
</dbReference>
<dbReference type="EMBL" id="BAAAZO010000005">
    <property type="protein sequence ID" value="GAA3613360.1"/>
    <property type="molecule type" value="Genomic_DNA"/>
</dbReference>
<dbReference type="InterPro" id="IPR001128">
    <property type="entry name" value="Cyt_P450"/>
</dbReference>
<dbReference type="CDD" id="cd11030">
    <property type="entry name" value="CYP105-like"/>
    <property type="match status" value="1"/>
</dbReference>
<comment type="caution">
    <text evidence="4">The sequence shown here is derived from an EMBL/GenBank/DDBJ whole genome shotgun (WGS) entry which is preliminary data.</text>
</comment>
<proteinExistence type="inferred from homology"/>
<reference evidence="5" key="1">
    <citation type="journal article" date="2019" name="Int. J. Syst. Evol. Microbiol.">
        <title>The Global Catalogue of Microorganisms (GCM) 10K type strain sequencing project: providing services to taxonomists for standard genome sequencing and annotation.</title>
        <authorList>
            <consortium name="The Broad Institute Genomics Platform"/>
            <consortium name="The Broad Institute Genome Sequencing Center for Infectious Disease"/>
            <person name="Wu L."/>
            <person name="Ma J."/>
        </authorList>
    </citation>
    <scope>NUCLEOTIDE SEQUENCE [LARGE SCALE GENOMIC DNA]</scope>
    <source>
        <strain evidence="5">JCM 16902</strain>
    </source>
</reference>
<protein>
    <submittedName>
        <fullName evidence="4">Cytochrome P450</fullName>
    </submittedName>
</protein>
<keyword evidence="5" id="KW-1185">Reference proteome</keyword>
<dbReference type="PRINTS" id="PR00359">
    <property type="entry name" value="BP450"/>
</dbReference>
<dbReference type="PANTHER" id="PTHR46696:SF1">
    <property type="entry name" value="CYTOCHROME P450 YJIB-RELATED"/>
    <property type="match status" value="1"/>
</dbReference>
<evidence type="ECO:0000256" key="2">
    <source>
        <dbReference type="RuleBase" id="RU000461"/>
    </source>
</evidence>